<dbReference type="InterPro" id="IPR001851">
    <property type="entry name" value="ABC_transp_permease"/>
</dbReference>
<feature type="transmembrane region" description="Helical" evidence="6">
    <location>
        <begin position="32"/>
        <end position="49"/>
    </location>
</feature>
<dbReference type="PANTHER" id="PTHR30482">
    <property type="entry name" value="HIGH-AFFINITY BRANCHED-CHAIN AMINO ACID TRANSPORT SYSTEM PERMEASE"/>
    <property type="match status" value="1"/>
</dbReference>
<dbReference type="CDD" id="cd06581">
    <property type="entry name" value="TM_PBP1_LivM_like"/>
    <property type="match status" value="1"/>
</dbReference>
<gene>
    <name evidence="7" type="ORF">OG913_26890</name>
</gene>
<evidence type="ECO:0000256" key="5">
    <source>
        <dbReference type="ARBA" id="ARBA00023136"/>
    </source>
</evidence>
<feature type="transmembrane region" description="Helical" evidence="6">
    <location>
        <begin position="112"/>
        <end position="134"/>
    </location>
</feature>
<sequence length="310" mass="31642">MAVSRVLSPPVATGVLLVALPLVFVSDYAHSVLVQFCVMLLLLTGLDFINGHARMISLAQAGLYGLGAYTAGILSARSILPPVLAFVCAPLLVTVVALLIGSASLRLRATYFTMATLAAGYVLYLLFGRLTWLTGGPNGLLGIPPLGEAVSGTTAMYVLAAALAFLGVLVAHNVASSRAGRALRALGSSEPAAVASGVPAYRLRLFAFGLSGCYAGVAGALQTFHDTFVSPSSFGFFTAVLFVVGLTVGGAGRPTGPLIGAALLTGLSQLGTEYAGFESLIVGVVFLVAVQAFPDGVGGLTARLAPRRAR</sequence>
<keyword evidence="4 6" id="KW-1133">Transmembrane helix</keyword>
<comment type="subcellular location">
    <subcellularLocation>
        <location evidence="1">Cell membrane</location>
        <topology evidence="1">Multi-pass membrane protein</topology>
    </subcellularLocation>
</comment>
<evidence type="ECO:0000256" key="6">
    <source>
        <dbReference type="SAM" id="Phobius"/>
    </source>
</evidence>
<feature type="transmembrane region" description="Helical" evidence="6">
    <location>
        <begin position="82"/>
        <end position="100"/>
    </location>
</feature>
<dbReference type="RefSeq" id="WP_142650217.1">
    <property type="nucleotide sequence ID" value="NZ_CP108085.1"/>
</dbReference>
<dbReference type="InterPro" id="IPR043428">
    <property type="entry name" value="LivM-like"/>
</dbReference>
<dbReference type="Proteomes" id="UP001432011">
    <property type="component" value="Chromosome"/>
</dbReference>
<keyword evidence="5 6" id="KW-0472">Membrane</keyword>
<keyword evidence="8" id="KW-1185">Reference proteome</keyword>
<feature type="transmembrane region" description="Helical" evidence="6">
    <location>
        <begin position="154"/>
        <end position="175"/>
    </location>
</feature>
<keyword evidence="2" id="KW-1003">Cell membrane</keyword>
<proteinExistence type="predicted"/>
<evidence type="ECO:0000313" key="7">
    <source>
        <dbReference type="EMBL" id="WUP73024.1"/>
    </source>
</evidence>
<name>A0ABZ1SL46_9ACTN</name>
<feature type="transmembrane region" description="Helical" evidence="6">
    <location>
        <begin position="234"/>
        <end position="253"/>
    </location>
</feature>
<dbReference type="PANTHER" id="PTHR30482:SF10">
    <property type="entry name" value="HIGH-AFFINITY BRANCHED-CHAIN AMINO ACID TRANSPORT PROTEIN BRAE"/>
    <property type="match status" value="1"/>
</dbReference>
<evidence type="ECO:0000256" key="2">
    <source>
        <dbReference type="ARBA" id="ARBA00022475"/>
    </source>
</evidence>
<dbReference type="EMBL" id="CP108085">
    <property type="protein sequence ID" value="WUP73024.1"/>
    <property type="molecule type" value="Genomic_DNA"/>
</dbReference>
<dbReference type="Pfam" id="PF02653">
    <property type="entry name" value="BPD_transp_2"/>
    <property type="match status" value="1"/>
</dbReference>
<feature type="transmembrane region" description="Helical" evidence="6">
    <location>
        <begin position="56"/>
        <end position="76"/>
    </location>
</feature>
<feature type="transmembrane region" description="Helical" evidence="6">
    <location>
        <begin position="7"/>
        <end position="26"/>
    </location>
</feature>
<accession>A0ABZ1SL46</accession>
<feature type="transmembrane region" description="Helical" evidence="6">
    <location>
        <begin position="274"/>
        <end position="293"/>
    </location>
</feature>
<evidence type="ECO:0000256" key="4">
    <source>
        <dbReference type="ARBA" id="ARBA00022989"/>
    </source>
</evidence>
<evidence type="ECO:0000256" key="3">
    <source>
        <dbReference type="ARBA" id="ARBA00022692"/>
    </source>
</evidence>
<evidence type="ECO:0000256" key="1">
    <source>
        <dbReference type="ARBA" id="ARBA00004651"/>
    </source>
</evidence>
<evidence type="ECO:0000313" key="8">
    <source>
        <dbReference type="Proteomes" id="UP001432011"/>
    </source>
</evidence>
<keyword evidence="3 6" id="KW-0812">Transmembrane</keyword>
<reference evidence="7" key="1">
    <citation type="submission" date="2022-10" db="EMBL/GenBank/DDBJ databases">
        <title>The complete genomes of actinobacterial strains from the NBC collection.</title>
        <authorList>
            <person name="Joergensen T.S."/>
            <person name="Alvarez Arevalo M."/>
            <person name="Sterndorff E.B."/>
            <person name="Faurdal D."/>
            <person name="Vuksanovic O."/>
            <person name="Mourched A.-S."/>
            <person name="Charusanti P."/>
            <person name="Shaw S."/>
            <person name="Blin K."/>
            <person name="Weber T."/>
        </authorList>
    </citation>
    <scope>NUCLEOTIDE SEQUENCE</scope>
    <source>
        <strain evidence="7">NBC_00254</strain>
    </source>
</reference>
<organism evidence="7 8">
    <name type="scientific">Microbispora hainanensis</name>
    <dbReference type="NCBI Taxonomy" id="568844"/>
    <lineage>
        <taxon>Bacteria</taxon>
        <taxon>Bacillati</taxon>
        <taxon>Actinomycetota</taxon>
        <taxon>Actinomycetes</taxon>
        <taxon>Streptosporangiales</taxon>
        <taxon>Streptosporangiaceae</taxon>
        <taxon>Microbispora</taxon>
    </lineage>
</organism>
<protein>
    <submittedName>
        <fullName evidence="7">Branched-chain amino acid ABC transporter permease</fullName>
    </submittedName>
</protein>